<dbReference type="AlphaFoldDB" id="A0A225UX01"/>
<evidence type="ECO:0000313" key="2">
    <source>
        <dbReference type="Proteomes" id="UP000198211"/>
    </source>
</evidence>
<dbReference type="EMBL" id="NBNE01010325">
    <property type="protein sequence ID" value="OWY97554.1"/>
    <property type="molecule type" value="Genomic_DNA"/>
</dbReference>
<name>A0A225UX01_9STRA</name>
<sequence length="94" mass="10746">LFNSDDVDDPVEHALREVGSKQNGMYYVVNNTPLHFKLAVKHFSVELSFRQTATVICPHHDVTANLKLYDMHVNTVSLYARLLVSTSFQKIEKI</sequence>
<feature type="non-terminal residue" evidence="1">
    <location>
        <position position="1"/>
    </location>
</feature>
<keyword evidence="2" id="KW-1185">Reference proteome</keyword>
<dbReference type="Proteomes" id="UP000198211">
    <property type="component" value="Unassembled WGS sequence"/>
</dbReference>
<organism evidence="1 2">
    <name type="scientific">Phytophthora megakarya</name>
    <dbReference type="NCBI Taxonomy" id="4795"/>
    <lineage>
        <taxon>Eukaryota</taxon>
        <taxon>Sar</taxon>
        <taxon>Stramenopiles</taxon>
        <taxon>Oomycota</taxon>
        <taxon>Peronosporomycetes</taxon>
        <taxon>Peronosporales</taxon>
        <taxon>Peronosporaceae</taxon>
        <taxon>Phytophthora</taxon>
    </lineage>
</organism>
<dbReference type="STRING" id="4795.A0A225UX01"/>
<protein>
    <submittedName>
        <fullName evidence="1">Uncharacterized protein</fullName>
    </submittedName>
</protein>
<comment type="caution">
    <text evidence="1">The sequence shown here is derived from an EMBL/GenBank/DDBJ whole genome shotgun (WGS) entry which is preliminary data.</text>
</comment>
<proteinExistence type="predicted"/>
<dbReference type="OrthoDB" id="121814at2759"/>
<reference evidence="2" key="1">
    <citation type="submission" date="2017-03" db="EMBL/GenBank/DDBJ databases">
        <title>Phytopthora megakarya and P. palmivora, two closely related causual agents of cacao black pod achieved similar genome size and gene model numbers by different mechanisms.</title>
        <authorList>
            <person name="Ali S."/>
            <person name="Shao J."/>
            <person name="Larry D.J."/>
            <person name="Kronmiller B."/>
            <person name="Shen D."/>
            <person name="Strem M.D."/>
            <person name="Melnick R.L."/>
            <person name="Guiltinan M.J."/>
            <person name="Tyler B.M."/>
            <person name="Meinhardt L.W."/>
            <person name="Bailey B.A."/>
        </authorList>
    </citation>
    <scope>NUCLEOTIDE SEQUENCE [LARGE SCALE GENOMIC DNA]</scope>
    <source>
        <strain evidence="2">zdho120</strain>
    </source>
</reference>
<gene>
    <name evidence="1" type="ORF">PHMEG_00031891</name>
</gene>
<evidence type="ECO:0000313" key="1">
    <source>
        <dbReference type="EMBL" id="OWY97554.1"/>
    </source>
</evidence>
<accession>A0A225UX01</accession>